<proteinExistence type="predicted"/>
<keyword evidence="2" id="KW-1185">Reference proteome</keyword>
<accession>A0A0J6T9I3</accession>
<sequence>MAAPVTAETVEGGSIVALPMSRRVPAAAADGGDGVLFLKAGLLDCTFPLWADGDGTAIESKRVCGCRVLTGKRWCRTHYATVFEPPKRPMRAA</sequence>
<evidence type="ECO:0000313" key="1">
    <source>
        <dbReference type="EMBL" id="KMO44005.1"/>
    </source>
</evidence>
<evidence type="ECO:0008006" key="3">
    <source>
        <dbReference type="Google" id="ProtNLM"/>
    </source>
</evidence>
<dbReference type="PATRIC" id="fig|1187852.3.peg.4161"/>
<reference evidence="1 2" key="1">
    <citation type="submission" date="2015-03" db="EMBL/GenBank/DDBJ databases">
        <title>Genome sequencing of Methylobacterium tarhaniae DSM 25844.</title>
        <authorList>
            <person name="Chaudhry V."/>
            <person name="Patil P.B."/>
        </authorList>
    </citation>
    <scope>NUCLEOTIDE SEQUENCE [LARGE SCALE GENOMIC DNA]</scope>
    <source>
        <strain evidence="1 2">DSM 25844</strain>
    </source>
</reference>
<dbReference type="AlphaFoldDB" id="A0A0J6T9I3"/>
<gene>
    <name evidence="1" type="ORF">VQ03_05540</name>
</gene>
<comment type="caution">
    <text evidence="1">The sequence shown here is derived from an EMBL/GenBank/DDBJ whole genome shotgun (WGS) entry which is preliminary data.</text>
</comment>
<protein>
    <recommendedName>
        <fullName evidence="3">GcrA cell cycle regulator</fullName>
    </recommendedName>
</protein>
<organism evidence="1 2">
    <name type="scientific">Methylobacterium tarhaniae</name>
    <dbReference type="NCBI Taxonomy" id="1187852"/>
    <lineage>
        <taxon>Bacteria</taxon>
        <taxon>Pseudomonadati</taxon>
        <taxon>Pseudomonadota</taxon>
        <taxon>Alphaproteobacteria</taxon>
        <taxon>Hyphomicrobiales</taxon>
        <taxon>Methylobacteriaceae</taxon>
        <taxon>Methylobacterium</taxon>
    </lineage>
</organism>
<dbReference type="EMBL" id="LABZ01000029">
    <property type="protein sequence ID" value="KMO44005.1"/>
    <property type="molecule type" value="Genomic_DNA"/>
</dbReference>
<name>A0A0J6T9I3_9HYPH</name>
<evidence type="ECO:0000313" key="2">
    <source>
        <dbReference type="Proteomes" id="UP000036449"/>
    </source>
</evidence>
<dbReference type="Proteomes" id="UP000036449">
    <property type="component" value="Unassembled WGS sequence"/>
</dbReference>